<feature type="region of interest" description="Disordered" evidence="1">
    <location>
        <begin position="772"/>
        <end position="796"/>
    </location>
</feature>
<name>A0A976MAH7_THEOR</name>
<organism evidence="2 3">
    <name type="scientific">Theileria orientalis</name>
    <dbReference type="NCBI Taxonomy" id="68886"/>
    <lineage>
        <taxon>Eukaryota</taxon>
        <taxon>Sar</taxon>
        <taxon>Alveolata</taxon>
        <taxon>Apicomplexa</taxon>
        <taxon>Aconoidasida</taxon>
        <taxon>Piroplasmida</taxon>
        <taxon>Theileriidae</taxon>
        <taxon>Theileria</taxon>
    </lineage>
</organism>
<dbReference type="Proteomes" id="UP000244811">
    <property type="component" value="Chromosome 1"/>
</dbReference>
<feature type="region of interest" description="Disordered" evidence="1">
    <location>
        <begin position="809"/>
        <end position="832"/>
    </location>
</feature>
<dbReference type="AlphaFoldDB" id="A0A976MAH7"/>
<feature type="compositionally biased region" description="Acidic residues" evidence="1">
    <location>
        <begin position="823"/>
        <end position="832"/>
    </location>
</feature>
<feature type="compositionally biased region" description="Basic and acidic residues" evidence="1">
    <location>
        <begin position="809"/>
        <end position="822"/>
    </location>
</feature>
<feature type="compositionally biased region" description="Basic and acidic residues" evidence="1">
    <location>
        <begin position="657"/>
        <end position="668"/>
    </location>
</feature>
<evidence type="ECO:0000313" key="2">
    <source>
        <dbReference type="EMBL" id="UKK00655.2"/>
    </source>
</evidence>
<feature type="region of interest" description="Disordered" evidence="1">
    <location>
        <begin position="644"/>
        <end position="668"/>
    </location>
</feature>
<reference evidence="2" key="1">
    <citation type="submission" date="2022-07" db="EMBL/GenBank/DDBJ databases">
        <title>Evaluation of T. orientalis genome assembly methods using nanopore sequencing and analysis of variation between genomes.</title>
        <authorList>
            <person name="Yam J."/>
            <person name="Micallef M.L."/>
            <person name="Liu M."/>
            <person name="Djordjevic S.P."/>
            <person name="Bogema D.R."/>
            <person name="Jenkins C."/>
        </authorList>
    </citation>
    <scope>NUCLEOTIDE SEQUENCE</scope>
    <source>
        <strain evidence="2">Goon Nure</strain>
    </source>
</reference>
<evidence type="ECO:0000256" key="1">
    <source>
        <dbReference type="SAM" id="MobiDB-lite"/>
    </source>
</evidence>
<sequence>MNTSSKRNFLTYISFKLSRKGRSITKRLFKLQISEDSAVITPLAPRTPLYNLFCKRAHRKRTSLSKLKNKLIALKRRSKRKDKPFQVLKPGDLNRLFAESETTPKVKPRKLFSKTPKIKSLFLKLKSRKSGTKNKSNEIVPYDSDVEKPLGVVASCFPAVVLFRRKTRGFKGTVSKLKRKLIALKRRSKRKDKPFQVLKPGDLNRLFAESETTPKVKPRKLFSKTPKIKSLFLKLKSRKSGTKNKSNEIVPYDSDVEKPLGVVASCFPAVVLFRRKTRGFKGTVSKLKRKLIALKRRSKRKDKPFQVLKPGDLNRLFAESETTPKVKPRKLFSKTPKIKSLFLKLKSRKSGTKNKSNEIVPYDSNIEKTSKRKYNKLRKYFSRMKSKWSLKVQKLRSPIVTFDESLYNEYKDVIKLLELFQGHMLPKMYIPYTYTEPLIEYFVEEYKDEVYDVPEVRKGDDNTDDHVEIVEIEEMPFEAIEELEIEEMPFEAIEELEIEEMPFEAIEELEIEEMPFEAIEELEIEEMPFEAIEELEIEELKIEQGNCLDVLFEGNSDLKLQFLHEEELTERFMNEASAENFITARFGSFELASPHEYEKPQGEEQPEKEPLCQPEYLQEEHLEPSQFLDELFEGQTIEDYPQEERLDQQQPLPEQPVEEHTEESAELELRLEDLQLKRKQLRKEEEYSPRDDMKLRDEELSILSELVDVISTDESVSRPLQEDDESSCSTITYRKEDWSWYYEQQETSDESQVLHVRFLDETVDEPQHLQEEPLDETVDEPQHLQGEPLDETPDQSQVLHVRFLDETVDEPQHLQEEPKEPETLEEDHDDDYYGPNFTLNLDKVHETMGLLDQYGLGRDHAQTTRACIDILNSREGSCNWYFISTTYEQRYNTAHLQRTGHLGVLPANKTMLEKDYVDGLIKDIMFRTFIVRTMLGNARKDLVNLAQASFITSSPALKCHLSPIGLEELLYKIGYNWDMTKSRYHQLLDLVAHANELARLAEDIPDDIYNSVNRINNFMVKMKNEYDSVMETMRVTKTCVLLDLNNECRASRGETEQQGRVVTQGCNHQGPLGANPYHRKAHESMFEHFCHVNSMLTALQRTVSLRKKARTQVKKQL</sequence>
<gene>
    <name evidence="2" type="ORF">MACK_000729</name>
</gene>
<accession>A0A976MAH7</accession>
<dbReference type="EMBL" id="CP056069">
    <property type="protein sequence ID" value="UKK00655.2"/>
    <property type="molecule type" value="Genomic_DNA"/>
</dbReference>
<proteinExistence type="predicted"/>
<protein>
    <submittedName>
        <fullName evidence="2">Uncharacterized protein</fullName>
    </submittedName>
</protein>
<evidence type="ECO:0000313" key="3">
    <source>
        <dbReference type="Proteomes" id="UP000244811"/>
    </source>
</evidence>